<reference evidence="2" key="1">
    <citation type="journal article" date="2014" name="Front. Microbiol.">
        <title>High frequency of phylogenetically diverse reductive dehalogenase-homologous genes in deep subseafloor sedimentary metagenomes.</title>
        <authorList>
            <person name="Kawai M."/>
            <person name="Futagami T."/>
            <person name="Toyoda A."/>
            <person name="Takaki Y."/>
            <person name="Nishi S."/>
            <person name="Hori S."/>
            <person name="Arai W."/>
            <person name="Tsubouchi T."/>
            <person name="Morono Y."/>
            <person name="Uchiyama I."/>
            <person name="Ito T."/>
            <person name="Fujiyama A."/>
            <person name="Inagaki F."/>
            <person name="Takami H."/>
        </authorList>
    </citation>
    <scope>NUCLEOTIDE SEQUENCE</scope>
    <source>
        <strain evidence="2">Expedition CK06-06</strain>
    </source>
</reference>
<feature type="transmembrane region" description="Helical" evidence="1">
    <location>
        <begin position="137"/>
        <end position="160"/>
    </location>
</feature>
<organism evidence="2">
    <name type="scientific">marine sediment metagenome</name>
    <dbReference type="NCBI Taxonomy" id="412755"/>
    <lineage>
        <taxon>unclassified sequences</taxon>
        <taxon>metagenomes</taxon>
        <taxon>ecological metagenomes</taxon>
    </lineage>
</organism>
<dbReference type="AlphaFoldDB" id="X1RFE4"/>
<keyword evidence="1" id="KW-0472">Membrane</keyword>
<protein>
    <recommendedName>
        <fullName evidence="3">CARDB domain-containing protein</fullName>
    </recommendedName>
</protein>
<evidence type="ECO:0000313" key="2">
    <source>
        <dbReference type="EMBL" id="GAI79427.1"/>
    </source>
</evidence>
<gene>
    <name evidence="2" type="ORF">S12H4_18842</name>
</gene>
<sequence>MQETLIGYEAPPSGPSYIGQLAEVAVGTYTELEEIIAPAQAASGDLITVEVRIRNLHTGTIYIATTARYNGIDIFPTEDYAIVDPGVTRSFYFSFTMPNNDVELRVWSWYWTGEEWYQDDYSYVDIALEVVAPAISLWPLAIIGGLGVLGVGAVMAFTMARPGK</sequence>
<evidence type="ECO:0008006" key="3">
    <source>
        <dbReference type="Google" id="ProtNLM"/>
    </source>
</evidence>
<keyword evidence="1" id="KW-0812">Transmembrane</keyword>
<evidence type="ECO:0000256" key="1">
    <source>
        <dbReference type="SAM" id="Phobius"/>
    </source>
</evidence>
<name>X1RFE4_9ZZZZ</name>
<comment type="caution">
    <text evidence="2">The sequence shown here is derived from an EMBL/GenBank/DDBJ whole genome shotgun (WGS) entry which is preliminary data.</text>
</comment>
<dbReference type="EMBL" id="BARW01009354">
    <property type="protein sequence ID" value="GAI79427.1"/>
    <property type="molecule type" value="Genomic_DNA"/>
</dbReference>
<keyword evidence="1" id="KW-1133">Transmembrane helix</keyword>
<accession>X1RFE4</accession>
<proteinExistence type="predicted"/>